<feature type="region of interest" description="Disordered" evidence="1">
    <location>
        <begin position="25"/>
        <end position="47"/>
    </location>
</feature>
<evidence type="ECO:0000313" key="3">
    <source>
        <dbReference type="Proteomes" id="UP000712600"/>
    </source>
</evidence>
<organism evidence="2 3">
    <name type="scientific">Brassica cretica</name>
    <name type="common">Mustard</name>
    <dbReference type="NCBI Taxonomy" id="69181"/>
    <lineage>
        <taxon>Eukaryota</taxon>
        <taxon>Viridiplantae</taxon>
        <taxon>Streptophyta</taxon>
        <taxon>Embryophyta</taxon>
        <taxon>Tracheophyta</taxon>
        <taxon>Spermatophyta</taxon>
        <taxon>Magnoliopsida</taxon>
        <taxon>eudicotyledons</taxon>
        <taxon>Gunneridae</taxon>
        <taxon>Pentapetalae</taxon>
        <taxon>rosids</taxon>
        <taxon>malvids</taxon>
        <taxon>Brassicales</taxon>
        <taxon>Brassicaceae</taxon>
        <taxon>Brassiceae</taxon>
        <taxon>Brassica</taxon>
    </lineage>
</organism>
<evidence type="ECO:0000313" key="2">
    <source>
        <dbReference type="EMBL" id="KAF3585888.1"/>
    </source>
</evidence>
<gene>
    <name evidence="2" type="ORF">F2Q69_00030633</name>
</gene>
<comment type="caution">
    <text evidence="2">The sequence shown here is derived from an EMBL/GenBank/DDBJ whole genome shotgun (WGS) entry which is preliminary data.</text>
</comment>
<accession>A0A8S9RZU0</accession>
<evidence type="ECO:0000256" key="1">
    <source>
        <dbReference type="SAM" id="MobiDB-lite"/>
    </source>
</evidence>
<sequence length="238" mass="28054">MRKGRRKDDAVFYVHPRMTTGKLRYRDSSQKIRSSRQDPQKWPGLEEKERTIFAKEGIRREKGNYVKRNKGRRCPLQDIGSQESPEEIIETPNSVLMGDSKNLKKHYQGWVLYRETVSHLGPKKKFQPTKNPKDELLECCPARGILSENEQPWYHFPPNPRQDPDLRVPIPEAFWSPLSSTSVSAPGTASGSRKRQIADKENLPYFRIWKTSIYSNRQEPTYRRLYKRNPNPRMRDHF</sequence>
<dbReference type="EMBL" id="QGKX02000088">
    <property type="protein sequence ID" value="KAF3585888.1"/>
    <property type="molecule type" value="Genomic_DNA"/>
</dbReference>
<proteinExistence type="predicted"/>
<protein>
    <submittedName>
        <fullName evidence="2">Uncharacterized protein</fullName>
    </submittedName>
</protein>
<dbReference type="Proteomes" id="UP000712600">
    <property type="component" value="Unassembled WGS sequence"/>
</dbReference>
<reference evidence="2" key="1">
    <citation type="submission" date="2019-12" db="EMBL/GenBank/DDBJ databases">
        <title>Genome sequencing and annotation of Brassica cretica.</title>
        <authorList>
            <person name="Studholme D.J."/>
            <person name="Sarris P."/>
        </authorList>
    </citation>
    <scope>NUCLEOTIDE SEQUENCE</scope>
    <source>
        <strain evidence="2">PFS-109/04</strain>
        <tissue evidence="2">Leaf</tissue>
    </source>
</reference>
<name>A0A8S9RZU0_BRACR</name>
<dbReference type="AlphaFoldDB" id="A0A8S9RZU0"/>